<protein>
    <submittedName>
        <fullName evidence="1">Uncharacterized protein</fullName>
    </submittedName>
</protein>
<reference evidence="1" key="1">
    <citation type="journal article" date="2020" name="Cell">
        <title>Large-Scale Comparative Analyses of Tick Genomes Elucidate Their Genetic Diversity and Vector Capacities.</title>
        <authorList>
            <consortium name="Tick Genome and Microbiome Consortium (TIGMIC)"/>
            <person name="Jia N."/>
            <person name="Wang J."/>
            <person name="Shi W."/>
            <person name="Du L."/>
            <person name="Sun Y."/>
            <person name="Zhan W."/>
            <person name="Jiang J.F."/>
            <person name="Wang Q."/>
            <person name="Zhang B."/>
            <person name="Ji P."/>
            <person name="Bell-Sakyi L."/>
            <person name="Cui X.M."/>
            <person name="Yuan T.T."/>
            <person name="Jiang B.G."/>
            <person name="Yang W.F."/>
            <person name="Lam T.T."/>
            <person name="Chang Q.C."/>
            <person name="Ding S.J."/>
            <person name="Wang X.J."/>
            <person name="Zhu J.G."/>
            <person name="Ruan X.D."/>
            <person name="Zhao L."/>
            <person name="Wei J.T."/>
            <person name="Ye R.Z."/>
            <person name="Que T.C."/>
            <person name="Du C.H."/>
            <person name="Zhou Y.H."/>
            <person name="Cheng J.X."/>
            <person name="Dai P.F."/>
            <person name="Guo W.B."/>
            <person name="Han X.H."/>
            <person name="Huang E.J."/>
            <person name="Li L.F."/>
            <person name="Wei W."/>
            <person name="Gao Y.C."/>
            <person name="Liu J.Z."/>
            <person name="Shao H.Z."/>
            <person name="Wang X."/>
            <person name="Wang C.C."/>
            <person name="Yang T.C."/>
            <person name="Huo Q.B."/>
            <person name="Li W."/>
            <person name="Chen H.Y."/>
            <person name="Chen S.E."/>
            <person name="Zhou L.G."/>
            <person name="Ni X.B."/>
            <person name="Tian J.H."/>
            <person name="Sheng Y."/>
            <person name="Liu T."/>
            <person name="Pan Y.S."/>
            <person name="Xia L.Y."/>
            <person name="Li J."/>
            <person name="Zhao F."/>
            <person name="Cao W.C."/>
        </authorList>
    </citation>
    <scope>NUCLEOTIDE SEQUENCE</scope>
    <source>
        <strain evidence="1">Rmic-2018</strain>
    </source>
</reference>
<reference evidence="1" key="2">
    <citation type="submission" date="2021-09" db="EMBL/GenBank/DDBJ databases">
        <authorList>
            <person name="Jia N."/>
            <person name="Wang J."/>
            <person name="Shi W."/>
            <person name="Du L."/>
            <person name="Sun Y."/>
            <person name="Zhan W."/>
            <person name="Jiang J."/>
            <person name="Wang Q."/>
            <person name="Zhang B."/>
            <person name="Ji P."/>
            <person name="Sakyi L.B."/>
            <person name="Cui X."/>
            <person name="Yuan T."/>
            <person name="Jiang B."/>
            <person name="Yang W."/>
            <person name="Lam T.T.-Y."/>
            <person name="Chang Q."/>
            <person name="Ding S."/>
            <person name="Wang X."/>
            <person name="Zhu J."/>
            <person name="Ruan X."/>
            <person name="Zhao L."/>
            <person name="Wei J."/>
            <person name="Que T."/>
            <person name="Du C."/>
            <person name="Cheng J."/>
            <person name="Dai P."/>
            <person name="Han X."/>
            <person name="Huang E."/>
            <person name="Gao Y."/>
            <person name="Liu J."/>
            <person name="Shao H."/>
            <person name="Ye R."/>
            <person name="Li L."/>
            <person name="Wei W."/>
            <person name="Wang X."/>
            <person name="Wang C."/>
            <person name="Huo Q."/>
            <person name="Li W."/>
            <person name="Guo W."/>
            <person name="Chen H."/>
            <person name="Chen S."/>
            <person name="Zhou L."/>
            <person name="Zhou L."/>
            <person name="Ni X."/>
            <person name="Tian J."/>
            <person name="Zhou Y."/>
            <person name="Sheng Y."/>
            <person name="Liu T."/>
            <person name="Pan Y."/>
            <person name="Xia L."/>
            <person name="Li J."/>
            <person name="Zhao F."/>
            <person name="Cao W."/>
        </authorList>
    </citation>
    <scope>NUCLEOTIDE SEQUENCE</scope>
    <source>
        <strain evidence="1">Rmic-2018</strain>
        <tissue evidence="1">Larvae</tissue>
    </source>
</reference>
<dbReference type="AlphaFoldDB" id="A0A9J6DQK0"/>
<keyword evidence="2" id="KW-1185">Reference proteome</keyword>
<sequence length="115" mass="12932">MAAQTKGEQHGSTLDDESPICERAGLSAWTRSPITSLSGFVKAATLNVRGLAFKKKQTQLYRLAMDQNLDIIAVQETKVESVDATESLLQRFTRRYTASAKEYLIYLKLWLTAEF</sequence>
<evidence type="ECO:0000313" key="1">
    <source>
        <dbReference type="EMBL" id="KAH8024541.1"/>
    </source>
</evidence>
<dbReference type="EMBL" id="JABSTU010000008">
    <property type="protein sequence ID" value="KAH8024541.1"/>
    <property type="molecule type" value="Genomic_DNA"/>
</dbReference>
<dbReference type="Gene3D" id="3.60.10.10">
    <property type="entry name" value="Endonuclease/exonuclease/phosphatase"/>
    <property type="match status" value="1"/>
</dbReference>
<dbReference type="Proteomes" id="UP000821866">
    <property type="component" value="Chromosome 6"/>
</dbReference>
<accession>A0A9J6DQK0</accession>
<organism evidence="1 2">
    <name type="scientific">Rhipicephalus microplus</name>
    <name type="common">Cattle tick</name>
    <name type="synonym">Boophilus microplus</name>
    <dbReference type="NCBI Taxonomy" id="6941"/>
    <lineage>
        <taxon>Eukaryota</taxon>
        <taxon>Metazoa</taxon>
        <taxon>Ecdysozoa</taxon>
        <taxon>Arthropoda</taxon>
        <taxon>Chelicerata</taxon>
        <taxon>Arachnida</taxon>
        <taxon>Acari</taxon>
        <taxon>Parasitiformes</taxon>
        <taxon>Ixodida</taxon>
        <taxon>Ixodoidea</taxon>
        <taxon>Ixodidae</taxon>
        <taxon>Rhipicephalinae</taxon>
        <taxon>Rhipicephalus</taxon>
        <taxon>Boophilus</taxon>
    </lineage>
</organism>
<proteinExistence type="predicted"/>
<gene>
    <name evidence="1" type="ORF">HPB51_025460</name>
</gene>
<evidence type="ECO:0000313" key="2">
    <source>
        <dbReference type="Proteomes" id="UP000821866"/>
    </source>
</evidence>
<dbReference type="SUPFAM" id="SSF56219">
    <property type="entry name" value="DNase I-like"/>
    <property type="match status" value="1"/>
</dbReference>
<comment type="caution">
    <text evidence="1">The sequence shown here is derived from an EMBL/GenBank/DDBJ whole genome shotgun (WGS) entry which is preliminary data.</text>
</comment>
<dbReference type="InterPro" id="IPR036691">
    <property type="entry name" value="Endo/exonu/phosph_ase_sf"/>
</dbReference>
<name>A0A9J6DQK0_RHIMP</name>